<sequence>MSPLAPEAPVPSPDAVPSPHRPPAQEPATTATEGDRLPHPPGSRAQGAVMIGLSLVAVTAVAGSLLAFGPGAPLAQAAAPAATGSPSAAAEAPALVELAGEYATLRHPEGWEVAGPSVDSPDEASGTFVFRRITAPGGEHTFCFNVHETDGEGLTSREVQEGWEAGLSEVSALSDVRRVALEEDHSAPPGRDTTRLELTYTNSDRDEPDRWVVWQYTVIEEEGRGYLVQADIPAADLPVYGDLVDAVLDSFEPVL</sequence>
<protein>
    <submittedName>
        <fullName evidence="2">Uncharacterized protein</fullName>
    </submittedName>
</protein>
<feature type="compositionally biased region" description="Pro residues" evidence="1">
    <location>
        <begin position="1"/>
        <end position="25"/>
    </location>
</feature>
<evidence type="ECO:0000313" key="3">
    <source>
        <dbReference type="Proteomes" id="UP001156498"/>
    </source>
</evidence>
<feature type="region of interest" description="Disordered" evidence="1">
    <location>
        <begin position="1"/>
        <end position="45"/>
    </location>
</feature>
<name>A0ABY6YIW4_9ACTN</name>
<evidence type="ECO:0000256" key="1">
    <source>
        <dbReference type="SAM" id="MobiDB-lite"/>
    </source>
</evidence>
<gene>
    <name evidence="2" type="ORF">OUQ99_23875</name>
</gene>
<dbReference type="RefSeq" id="WP_267946023.1">
    <property type="nucleotide sequence ID" value="NZ_CP113264.1"/>
</dbReference>
<proteinExistence type="predicted"/>
<evidence type="ECO:0000313" key="2">
    <source>
        <dbReference type="EMBL" id="WAE72222.1"/>
    </source>
</evidence>
<dbReference type="EMBL" id="CP113264">
    <property type="protein sequence ID" value="WAE72222.1"/>
    <property type="molecule type" value="Genomic_DNA"/>
</dbReference>
<dbReference type="Proteomes" id="UP001156498">
    <property type="component" value="Chromosome"/>
</dbReference>
<reference evidence="2 3" key="1">
    <citation type="journal article" date="2013" name="Int. J. Syst. Evol. Microbiol.">
        <title>Description of Streptomonospora sediminis sp. nov. and Streptomonospora nanhaiensis sp. nov., and reclassification of Nocardiopsis arabia Hozzein &amp; Goodfellow 2008 as Streptomonospora arabica comb. nov. and emended description of the genus Streptomonospora.</title>
        <authorList>
            <person name="Zhang D.F."/>
            <person name="Pan H.Q."/>
            <person name="He J."/>
            <person name="Zhang X.M."/>
            <person name="Zhang Y.G."/>
            <person name="Klenk H.P."/>
            <person name="Hu J.C."/>
            <person name="Li W.J."/>
        </authorList>
    </citation>
    <scope>NUCLEOTIDE SEQUENCE [LARGE SCALE GENOMIC DNA]</scope>
    <source>
        <strain evidence="2 3">12A09</strain>
    </source>
</reference>
<keyword evidence="3" id="KW-1185">Reference proteome</keyword>
<accession>A0ABY6YIW4</accession>
<organism evidence="2 3">
    <name type="scientific">Streptomonospora nanhaiensis</name>
    <dbReference type="NCBI Taxonomy" id="1323731"/>
    <lineage>
        <taxon>Bacteria</taxon>
        <taxon>Bacillati</taxon>
        <taxon>Actinomycetota</taxon>
        <taxon>Actinomycetes</taxon>
        <taxon>Streptosporangiales</taxon>
        <taxon>Nocardiopsidaceae</taxon>
        <taxon>Streptomonospora</taxon>
    </lineage>
</organism>